<evidence type="ECO:0000313" key="4">
    <source>
        <dbReference type="Proteomes" id="UP000251891"/>
    </source>
</evidence>
<dbReference type="RefSeq" id="WP_111869697.1">
    <property type="nucleotide sequence ID" value="NZ_QLYX01000010.1"/>
</dbReference>
<dbReference type="InterPro" id="IPR003010">
    <property type="entry name" value="C-N_Hydrolase"/>
</dbReference>
<accession>A0A365H1N4</accession>
<organism evidence="3 4">
    <name type="scientific">Actinomadura craniellae</name>
    <dbReference type="NCBI Taxonomy" id="2231787"/>
    <lineage>
        <taxon>Bacteria</taxon>
        <taxon>Bacillati</taxon>
        <taxon>Actinomycetota</taxon>
        <taxon>Actinomycetes</taxon>
        <taxon>Streptosporangiales</taxon>
        <taxon>Thermomonosporaceae</taxon>
        <taxon>Actinomadura</taxon>
    </lineage>
</organism>
<evidence type="ECO:0000259" key="2">
    <source>
        <dbReference type="PROSITE" id="PS50263"/>
    </source>
</evidence>
<proteinExistence type="inferred from homology"/>
<dbReference type="InterPro" id="IPR036526">
    <property type="entry name" value="C-N_Hydrolase_sf"/>
</dbReference>
<sequence length="264" mass="27752">MRVALCQIEVGDDPAANLKTMLDAIAAAGDADLAVFPEAAQIRFGNDLAAAAEPLDGPFTTALAQAAREHGTAVIAGMFEPADDGRVHNTVVAIDTDGTLAGSYRKIHLFDAFGFAESDAMAPGTEPLVVELAGARVGLITCYDIRFPELARVLVDRGAEMLVVTAAWAQGPFKEEHWVTLVRARAIENTCWTLAADKAPDTTRPPAGGRTGVGRSLAVDPMGAVQADLGPAPAVRVVDVDLARTAEVRAVLPSLRHRRPDLLG</sequence>
<comment type="similarity">
    <text evidence="1">Belongs to the carbon-nitrogen hydrolase superfamily. NIT1/NIT2 family.</text>
</comment>
<dbReference type="PANTHER" id="PTHR23088:SF27">
    <property type="entry name" value="DEAMINATED GLUTATHIONE AMIDASE"/>
    <property type="match status" value="1"/>
</dbReference>
<dbReference type="Gene3D" id="3.60.110.10">
    <property type="entry name" value="Carbon-nitrogen hydrolase"/>
    <property type="match status" value="1"/>
</dbReference>
<reference evidence="3 4" key="1">
    <citation type="submission" date="2018-06" db="EMBL/GenBank/DDBJ databases">
        <title>Actinomadura craniellae sp. nov. isolated from marine sponge Craniella sp.</title>
        <authorList>
            <person name="Li L."/>
            <person name="Xu Q.H."/>
            <person name="Lin H.W."/>
            <person name="Lu Y.H."/>
        </authorList>
    </citation>
    <scope>NUCLEOTIDE SEQUENCE [LARGE SCALE GENOMIC DNA]</scope>
    <source>
        <strain evidence="3 4">LHW63021</strain>
    </source>
</reference>
<dbReference type="Proteomes" id="UP000251891">
    <property type="component" value="Unassembled WGS sequence"/>
</dbReference>
<dbReference type="PANTHER" id="PTHR23088">
    <property type="entry name" value="NITRILASE-RELATED"/>
    <property type="match status" value="1"/>
</dbReference>
<feature type="domain" description="CN hydrolase" evidence="2">
    <location>
        <begin position="1"/>
        <end position="242"/>
    </location>
</feature>
<dbReference type="PROSITE" id="PS01227">
    <property type="entry name" value="UPF0012"/>
    <property type="match status" value="1"/>
</dbReference>
<protein>
    <submittedName>
        <fullName evidence="3">Nitrilase</fullName>
    </submittedName>
</protein>
<dbReference type="OrthoDB" id="9811121at2"/>
<keyword evidence="4" id="KW-1185">Reference proteome</keyword>
<dbReference type="Pfam" id="PF00795">
    <property type="entry name" value="CN_hydrolase"/>
    <property type="match status" value="1"/>
</dbReference>
<dbReference type="PROSITE" id="PS50263">
    <property type="entry name" value="CN_HYDROLASE"/>
    <property type="match status" value="1"/>
</dbReference>
<evidence type="ECO:0000313" key="3">
    <source>
        <dbReference type="EMBL" id="RAY13001.1"/>
    </source>
</evidence>
<dbReference type="SUPFAM" id="SSF56317">
    <property type="entry name" value="Carbon-nitrogen hydrolase"/>
    <property type="match status" value="1"/>
</dbReference>
<gene>
    <name evidence="3" type="ORF">DPM19_21035</name>
</gene>
<dbReference type="EMBL" id="QLYX01000010">
    <property type="protein sequence ID" value="RAY13001.1"/>
    <property type="molecule type" value="Genomic_DNA"/>
</dbReference>
<dbReference type="InterPro" id="IPR001110">
    <property type="entry name" value="UPF0012_CS"/>
</dbReference>
<dbReference type="CDD" id="cd07581">
    <property type="entry name" value="nitrilase_3"/>
    <property type="match status" value="1"/>
</dbReference>
<name>A0A365H1N4_9ACTN</name>
<comment type="caution">
    <text evidence="3">The sequence shown here is derived from an EMBL/GenBank/DDBJ whole genome shotgun (WGS) entry which is preliminary data.</text>
</comment>
<dbReference type="AlphaFoldDB" id="A0A365H1N4"/>
<evidence type="ECO:0000256" key="1">
    <source>
        <dbReference type="ARBA" id="ARBA00010613"/>
    </source>
</evidence>